<feature type="transmembrane region" description="Helical" evidence="2">
    <location>
        <begin position="429"/>
        <end position="448"/>
    </location>
</feature>
<protein>
    <recommendedName>
        <fullName evidence="3">Acyltransferase 3 domain-containing protein</fullName>
    </recommendedName>
</protein>
<feature type="transmembrane region" description="Helical" evidence="2">
    <location>
        <begin position="298"/>
        <end position="320"/>
    </location>
</feature>
<dbReference type="InterPro" id="IPR002656">
    <property type="entry name" value="Acyl_transf_3_dom"/>
</dbReference>
<feature type="transmembrane region" description="Helical" evidence="2">
    <location>
        <begin position="381"/>
        <end position="399"/>
    </location>
</feature>
<evidence type="ECO:0000256" key="1">
    <source>
        <dbReference type="SAM" id="MobiDB-lite"/>
    </source>
</evidence>
<evidence type="ECO:0000313" key="5">
    <source>
        <dbReference type="Proteomes" id="UP001140453"/>
    </source>
</evidence>
<feature type="transmembrane region" description="Helical" evidence="2">
    <location>
        <begin position="236"/>
        <end position="259"/>
    </location>
</feature>
<gene>
    <name evidence="4" type="ORF">N0V93_003702</name>
</gene>
<dbReference type="GO" id="GO:0016747">
    <property type="term" value="F:acyltransferase activity, transferring groups other than amino-acyl groups"/>
    <property type="evidence" value="ECO:0007669"/>
    <property type="project" value="InterPro"/>
</dbReference>
<proteinExistence type="predicted"/>
<keyword evidence="2" id="KW-1133">Transmembrane helix</keyword>
<evidence type="ECO:0000256" key="2">
    <source>
        <dbReference type="SAM" id="Phobius"/>
    </source>
</evidence>
<keyword evidence="2" id="KW-0472">Membrane</keyword>
<evidence type="ECO:0000259" key="3">
    <source>
        <dbReference type="Pfam" id="PF01757"/>
    </source>
</evidence>
<evidence type="ECO:0000313" key="4">
    <source>
        <dbReference type="EMBL" id="KAJ4394484.1"/>
    </source>
</evidence>
<feature type="compositionally biased region" description="Polar residues" evidence="1">
    <location>
        <begin position="1"/>
        <end position="11"/>
    </location>
</feature>
<dbReference type="Pfam" id="PF01757">
    <property type="entry name" value="Acyl_transf_3"/>
    <property type="match status" value="1"/>
</dbReference>
<reference evidence="4" key="1">
    <citation type="submission" date="2022-10" db="EMBL/GenBank/DDBJ databases">
        <title>Tapping the CABI collections for fungal endophytes: first genome assemblies for Collariella, Neodidymelliopsis, Ascochyta clinopodiicola, Didymella pomorum, Didymosphaeria variabile, Neocosmospora piperis and Neocucurbitaria cava.</title>
        <authorList>
            <person name="Hill R."/>
        </authorList>
    </citation>
    <scope>NUCLEOTIDE SEQUENCE</scope>
    <source>
        <strain evidence="4">IMI 355082</strain>
    </source>
</reference>
<comment type="caution">
    <text evidence="4">The sequence shown here is derived from an EMBL/GenBank/DDBJ whole genome shotgun (WGS) entry which is preliminary data.</text>
</comment>
<accession>A0A9W9D0C8</accession>
<dbReference type="PANTHER" id="PTHR23028:SF125">
    <property type="entry name" value="ACYLTRANSFERASE"/>
    <property type="match status" value="1"/>
</dbReference>
<dbReference type="Proteomes" id="UP001140453">
    <property type="component" value="Unassembled WGS sequence"/>
</dbReference>
<dbReference type="PANTHER" id="PTHR23028">
    <property type="entry name" value="ACETYLTRANSFERASE"/>
    <property type="match status" value="1"/>
</dbReference>
<feature type="region of interest" description="Disordered" evidence="1">
    <location>
        <begin position="1"/>
        <end position="54"/>
    </location>
</feature>
<dbReference type="OrthoDB" id="5819582at2759"/>
<dbReference type="AlphaFoldDB" id="A0A9W9D0C8"/>
<sequence length="589" mass="66644">MKSFLDNLSTRRSGRDPPPLPIAIKTKDLGFDRRAQSPASTTTSARTSTEEKMANKHHGLGILDGNDWDDVKGLDWEEKQSWKAPTLTEISLLSPRSLRSPRASWAVRRLRSVFSAIWPKSKTNAPAEPLRKTAYLDGIRGFAAFLVYWQHHGLWAHFPLQTQLIENAFGFGGQYAFAAFPGVRLLFNGGHFAVATFFVISGYVLSTKPLSLIQAGEQAKLADNLSSQLFRRWLRLYIPLIATTFLYMLTWHAFGGLWIGGIKKQGSFRDELWWWYCELKNFSFVFNSGGEPWLSYNFHLWSIPVEMRGSIVVYTALLAFSRCTTKARLWCTLGLMFYFMYIADGWYCTLFVTGMFLADLDLLAAKNALPRVMARLSPYKDFIYYHMLVIALYLGGIPTPSTNFADLQRSRGWYYLSFLKPQAAFDYKWFYLFVAATFLVAATPRIPWLRRFFETRFCQYLGRVSYALYLVHGPILWTLGDRLYTAVGWVGSNGLDQFTALSWWVNRFPLPMKGPLGMEVAFLLPHVILLPVTFWAAEGVTRWIDEPAVQFAQALMKKTLPAPAGAEGGGAGLGAAPIIEVGMGKKLDA</sequence>
<dbReference type="EMBL" id="JAPEVB010000002">
    <property type="protein sequence ID" value="KAJ4394484.1"/>
    <property type="molecule type" value="Genomic_DNA"/>
</dbReference>
<feature type="compositionally biased region" description="Low complexity" evidence="1">
    <location>
        <begin position="36"/>
        <end position="47"/>
    </location>
</feature>
<feature type="domain" description="Acyltransferase 3" evidence="3">
    <location>
        <begin position="134"/>
        <end position="489"/>
    </location>
</feature>
<feature type="compositionally biased region" description="Basic and acidic residues" evidence="1">
    <location>
        <begin position="25"/>
        <end position="35"/>
    </location>
</feature>
<dbReference type="InterPro" id="IPR050879">
    <property type="entry name" value="Acyltransferase_3"/>
</dbReference>
<name>A0A9W9D0C8_9PEZI</name>
<organism evidence="4 5">
    <name type="scientific">Gnomoniopsis smithogilvyi</name>
    <dbReference type="NCBI Taxonomy" id="1191159"/>
    <lineage>
        <taxon>Eukaryota</taxon>
        <taxon>Fungi</taxon>
        <taxon>Dikarya</taxon>
        <taxon>Ascomycota</taxon>
        <taxon>Pezizomycotina</taxon>
        <taxon>Sordariomycetes</taxon>
        <taxon>Sordariomycetidae</taxon>
        <taxon>Diaporthales</taxon>
        <taxon>Gnomoniaceae</taxon>
        <taxon>Gnomoniopsis</taxon>
    </lineage>
</organism>
<feature type="transmembrane region" description="Helical" evidence="2">
    <location>
        <begin position="185"/>
        <end position="205"/>
    </location>
</feature>
<keyword evidence="2" id="KW-0812">Transmembrane</keyword>
<keyword evidence="5" id="KW-1185">Reference proteome</keyword>